<evidence type="ECO:0000313" key="7">
    <source>
        <dbReference type="Proteomes" id="UP000799776"/>
    </source>
</evidence>
<dbReference type="Pfam" id="PF03770">
    <property type="entry name" value="IPK"/>
    <property type="match status" value="1"/>
</dbReference>
<dbReference type="Proteomes" id="UP000799776">
    <property type="component" value="Unassembled WGS sequence"/>
</dbReference>
<dbReference type="PANTHER" id="PTHR12400">
    <property type="entry name" value="INOSITOL POLYPHOSPHATE KINASE"/>
    <property type="match status" value="1"/>
</dbReference>
<evidence type="ECO:0000256" key="4">
    <source>
        <dbReference type="RuleBase" id="RU363090"/>
    </source>
</evidence>
<keyword evidence="3 4" id="KW-0418">Kinase</keyword>
<dbReference type="GO" id="GO:0000824">
    <property type="term" value="F:inositol-1,4,5,6-tetrakisphosphate 3-kinase activity"/>
    <property type="evidence" value="ECO:0007669"/>
    <property type="project" value="TreeGrafter"/>
</dbReference>
<feature type="region of interest" description="Disordered" evidence="5">
    <location>
        <begin position="253"/>
        <end position="272"/>
    </location>
</feature>
<dbReference type="InterPro" id="IPR038286">
    <property type="entry name" value="IPK_sf"/>
</dbReference>
<name>A0A9P4HPQ0_9PEZI</name>
<evidence type="ECO:0000256" key="5">
    <source>
        <dbReference type="SAM" id="MobiDB-lite"/>
    </source>
</evidence>
<dbReference type="InterPro" id="IPR005522">
    <property type="entry name" value="IPK"/>
</dbReference>
<comment type="caution">
    <text evidence="6">The sequence shown here is derived from an EMBL/GenBank/DDBJ whole genome shotgun (WGS) entry which is preliminary data.</text>
</comment>
<dbReference type="OrthoDB" id="338650at2759"/>
<evidence type="ECO:0000256" key="1">
    <source>
        <dbReference type="ARBA" id="ARBA00007374"/>
    </source>
</evidence>
<sequence>MPPKTTPTASASSQRQPQRQPQSPTTTSTPTNNTTTTTTTTTTNTPDLDPSTLCAFENAAAGHDGVLSDPSGLLVIKPCTAAEIGFYEDAVARHEELAMYMPTFMGTLRLNGNTVPQAIPTPTPTPTPTTPNPTILRGKKLNTDTSIVLENVASGFLRPNVMDVKLGSRLWDDDAPMEKRERLDKVARETTSGSLGFRVAGMRVWVGEGEDEVDPSHTHLDHATGYKTYNKLYGRSFSADNILAAFRDYLRLPPPPSSSHQQESGTSKLAPTIPRRRATHALECLDHLIADVDAIRQALEEEESRMYSASLLFVCEGDVEGYESAAESRSEQLGNRNQLVDDASDDSSTAPPKIALVRLIDFAHARWTPGEGRDENTLMGVREVERCLWGVREEVLGLLRHEVGGR</sequence>
<dbReference type="Gene3D" id="3.30.470.160">
    <property type="entry name" value="Inositol polyphosphate kinase"/>
    <property type="match status" value="1"/>
</dbReference>
<dbReference type="GO" id="GO:0005737">
    <property type="term" value="C:cytoplasm"/>
    <property type="evidence" value="ECO:0007669"/>
    <property type="project" value="TreeGrafter"/>
</dbReference>
<dbReference type="GO" id="GO:0005634">
    <property type="term" value="C:nucleus"/>
    <property type="evidence" value="ECO:0007669"/>
    <property type="project" value="TreeGrafter"/>
</dbReference>
<dbReference type="GO" id="GO:0008440">
    <property type="term" value="F:inositol-1,4,5-trisphosphate 3-kinase activity"/>
    <property type="evidence" value="ECO:0007669"/>
    <property type="project" value="TreeGrafter"/>
</dbReference>
<evidence type="ECO:0000313" key="6">
    <source>
        <dbReference type="EMBL" id="KAF2083704.1"/>
    </source>
</evidence>
<proteinExistence type="inferred from homology"/>
<feature type="region of interest" description="Disordered" evidence="5">
    <location>
        <begin position="1"/>
        <end position="50"/>
    </location>
</feature>
<reference evidence="6" key="1">
    <citation type="journal article" date="2020" name="Stud. Mycol.">
        <title>101 Dothideomycetes genomes: a test case for predicting lifestyles and emergence of pathogens.</title>
        <authorList>
            <person name="Haridas S."/>
            <person name="Albert R."/>
            <person name="Binder M."/>
            <person name="Bloem J."/>
            <person name="Labutti K."/>
            <person name="Salamov A."/>
            <person name="Andreopoulos B."/>
            <person name="Baker S."/>
            <person name="Barry K."/>
            <person name="Bills G."/>
            <person name="Bluhm B."/>
            <person name="Cannon C."/>
            <person name="Castanera R."/>
            <person name="Culley D."/>
            <person name="Daum C."/>
            <person name="Ezra D."/>
            <person name="Gonzalez J."/>
            <person name="Henrissat B."/>
            <person name="Kuo A."/>
            <person name="Liang C."/>
            <person name="Lipzen A."/>
            <person name="Lutzoni F."/>
            <person name="Magnuson J."/>
            <person name="Mondo S."/>
            <person name="Nolan M."/>
            <person name="Ohm R."/>
            <person name="Pangilinan J."/>
            <person name="Park H.-J."/>
            <person name="Ramirez L."/>
            <person name="Alfaro M."/>
            <person name="Sun H."/>
            <person name="Tritt A."/>
            <person name="Yoshinaga Y."/>
            <person name="Zwiers L.-H."/>
            <person name="Turgeon B."/>
            <person name="Goodwin S."/>
            <person name="Spatafora J."/>
            <person name="Crous P."/>
            <person name="Grigoriev I."/>
        </authorList>
    </citation>
    <scope>NUCLEOTIDE SEQUENCE</scope>
    <source>
        <strain evidence="6">CBS 121410</strain>
    </source>
</reference>
<dbReference type="GO" id="GO:0032958">
    <property type="term" value="P:inositol phosphate biosynthetic process"/>
    <property type="evidence" value="ECO:0007669"/>
    <property type="project" value="InterPro"/>
</dbReference>
<dbReference type="AlphaFoldDB" id="A0A9P4HPQ0"/>
<comment type="similarity">
    <text evidence="1 4">Belongs to the inositol phosphokinase (IPK) family.</text>
</comment>
<protein>
    <recommendedName>
        <fullName evidence="4">Kinase</fullName>
        <ecNumber evidence="4">2.7.-.-</ecNumber>
    </recommendedName>
</protein>
<evidence type="ECO:0000256" key="2">
    <source>
        <dbReference type="ARBA" id="ARBA00022679"/>
    </source>
</evidence>
<evidence type="ECO:0000256" key="3">
    <source>
        <dbReference type="ARBA" id="ARBA00022777"/>
    </source>
</evidence>
<keyword evidence="7" id="KW-1185">Reference proteome</keyword>
<feature type="compositionally biased region" description="Polar residues" evidence="5">
    <location>
        <begin position="260"/>
        <end position="269"/>
    </location>
</feature>
<feature type="compositionally biased region" description="Low complexity" evidence="5">
    <location>
        <begin position="7"/>
        <end position="45"/>
    </location>
</feature>
<accession>A0A9P4HPQ0</accession>
<dbReference type="GO" id="GO:0046854">
    <property type="term" value="P:phosphatidylinositol phosphate biosynthetic process"/>
    <property type="evidence" value="ECO:0007669"/>
    <property type="project" value="TreeGrafter"/>
</dbReference>
<dbReference type="SUPFAM" id="SSF56104">
    <property type="entry name" value="SAICAR synthase-like"/>
    <property type="match status" value="1"/>
</dbReference>
<feature type="region of interest" description="Disordered" evidence="5">
    <location>
        <begin position="325"/>
        <end position="349"/>
    </location>
</feature>
<dbReference type="PANTHER" id="PTHR12400:SF103">
    <property type="entry name" value="INOSITOL POLYPHOSPHATE MULTIKINASE"/>
    <property type="match status" value="1"/>
</dbReference>
<organism evidence="6 7">
    <name type="scientific">Saccharata proteae CBS 121410</name>
    <dbReference type="NCBI Taxonomy" id="1314787"/>
    <lineage>
        <taxon>Eukaryota</taxon>
        <taxon>Fungi</taxon>
        <taxon>Dikarya</taxon>
        <taxon>Ascomycota</taxon>
        <taxon>Pezizomycotina</taxon>
        <taxon>Dothideomycetes</taxon>
        <taxon>Dothideomycetes incertae sedis</taxon>
        <taxon>Botryosphaeriales</taxon>
        <taxon>Saccharataceae</taxon>
        <taxon>Saccharata</taxon>
    </lineage>
</organism>
<gene>
    <name evidence="6" type="ORF">K490DRAFT_50987</name>
</gene>
<dbReference type="EMBL" id="ML978762">
    <property type="protein sequence ID" value="KAF2083704.1"/>
    <property type="molecule type" value="Genomic_DNA"/>
</dbReference>
<keyword evidence="2 4" id="KW-0808">Transferase</keyword>
<dbReference type="EC" id="2.7.-.-" evidence="4"/>